<dbReference type="Pfam" id="PF00078">
    <property type="entry name" value="RVT_1"/>
    <property type="match status" value="1"/>
</dbReference>
<gene>
    <name evidence="2" type="primary">YTX2_167</name>
    <name evidence="2" type="ORF">CK203_070221</name>
</gene>
<dbReference type="InterPro" id="IPR043502">
    <property type="entry name" value="DNA/RNA_pol_sf"/>
</dbReference>
<evidence type="ECO:0000313" key="3">
    <source>
        <dbReference type="Proteomes" id="UP000288805"/>
    </source>
</evidence>
<dbReference type="Proteomes" id="UP000288805">
    <property type="component" value="Unassembled WGS sequence"/>
</dbReference>
<accession>A0A438EHI7</accession>
<proteinExistence type="predicted"/>
<reference evidence="2 3" key="1">
    <citation type="journal article" date="2018" name="PLoS Genet.">
        <title>Population sequencing reveals clonal diversity and ancestral inbreeding in the grapevine cultivar Chardonnay.</title>
        <authorList>
            <person name="Roach M.J."/>
            <person name="Johnson D.L."/>
            <person name="Bohlmann J."/>
            <person name="van Vuuren H.J."/>
            <person name="Jones S.J."/>
            <person name="Pretorius I.S."/>
            <person name="Schmidt S.A."/>
            <person name="Borneman A.R."/>
        </authorList>
    </citation>
    <scope>NUCLEOTIDE SEQUENCE [LARGE SCALE GENOMIC DNA]</scope>
    <source>
        <strain evidence="3">cv. Chardonnay</strain>
        <tissue evidence="2">Leaf</tissue>
    </source>
</reference>
<dbReference type="PROSITE" id="PS50878">
    <property type="entry name" value="RT_POL"/>
    <property type="match status" value="1"/>
</dbReference>
<dbReference type="PANTHER" id="PTHR46890">
    <property type="entry name" value="NON-LTR RETROLELEMENT REVERSE TRANSCRIPTASE-LIKE PROTEIN-RELATED"/>
    <property type="match status" value="1"/>
</dbReference>
<dbReference type="InterPro" id="IPR026960">
    <property type="entry name" value="RVT-Znf"/>
</dbReference>
<dbReference type="SUPFAM" id="SSF56672">
    <property type="entry name" value="DNA/RNA polymerases"/>
    <property type="match status" value="1"/>
</dbReference>
<feature type="domain" description="Reverse transcriptase" evidence="1">
    <location>
        <begin position="270"/>
        <end position="546"/>
    </location>
</feature>
<dbReference type="SUPFAM" id="SSF56219">
    <property type="entry name" value="DNase I-like"/>
    <property type="match status" value="1"/>
</dbReference>
<comment type="caution">
    <text evidence="2">The sequence shown here is derived from an EMBL/GenBank/DDBJ whole genome shotgun (WGS) entry which is preliminary data.</text>
</comment>
<evidence type="ECO:0000259" key="1">
    <source>
        <dbReference type="PROSITE" id="PS50878"/>
    </source>
</evidence>
<dbReference type="CDD" id="cd01650">
    <property type="entry name" value="RT_nLTR_like"/>
    <property type="match status" value="1"/>
</dbReference>
<dbReference type="InterPro" id="IPR036691">
    <property type="entry name" value="Endo/exonu/phosph_ase_sf"/>
</dbReference>
<dbReference type="Gene3D" id="3.60.10.10">
    <property type="entry name" value="Endonuclease/exonuclease/phosphatase"/>
    <property type="match status" value="1"/>
</dbReference>
<sequence length="783" mass="89385">MSTSIVRSLGVGRFLEWGAVDSMGVAGGIVVFWDNRVLELVDLQKGLFSISCTFKSCEDGFIWTFTGVYGPTLRRKRESFWEELGAIKGLWNGPWCVAGDFNVILSLEERSRGGSLNSIMRRDGTITLEMRDSFFYQDPYGVLGCKEENQQTVIEELEARNEAREEYKKWVLFEEITWRQKSREVWLKERDRNTGFFHKMANAHRMRNNFETLESLDASALETHFTEEEVFDALLGCNGDKASGPDGFSMAFWQFAWDLVKVDVMCFFKEFYENGKFVKSLNATFMVLIPKKAGVEALGDFRPISLVGSLYKWLAKVLANRLKKVVSKAQGAFVEGRQILDAVLIVNEAIDSVLKNNESGILCKLDLEKAYDKVDWNFILTVIQKIGFGEKWIEWIKWCISTASFSVLVNGTPTGFFQSSRGLRQGDPFSPYLFVIAMEVFSAFLKRAVEGDFLSGCRVKGQSEEGVLISHLLFADDTLVFCKPSQDQLTYLSWLLMWFEAASGLRINLEKSELILVGRVENMDDLAWEFGCSLGSLSTTYLGMPLGASFKSVTVWDGVEERFRRSKSKGGLGVKCLSFLNKTLLAKWNWRFANEREALWDQVIRGKYGEDRGGWCSREVREAHGMGLWKGIRMDWKLVSGRLVFIVGNGRRDAWMVDIWDPLAEGGWNPCFLRAFNDWEVEEAERFLERLQGKRVIEDVEDMVSWTETKSGKFSVKSLYVALEAGGSSLFPSSYIWNVNVQPKISFFAWEAMWGKALTLDMVQKEDGLWQIDTLCVLRKRRT</sequence>
<protein>
    <submittedName>
        <fullName evidence="2">Transposon TX1 uncharacterized 149 kDa protein</fullName>
    </submittedName>
</protein>
<dbReference type="EMBL" id="QGNW01001287">
    <property type="protein sequence ID" value="RVW47176.1"/>
    <property type="molecule type" value="Genomic_DNA"/>
</dbReference>
<dbReference type="Pfam" id="PF13966">
    <property type="entry name" value="zf-RVT"/>
    <property type="match status" value="1"/>
</dbReference>
<dbReference type="AlphaFoldDB" id="A0A438EHI7"/>
<name>A0A438EHI7_VITVI</name>
<organism evidence="2 3">
    <name type="scientific">Vitis vinifera</name>
    <name type="common">Grape</name>
    <dbReference type="NCBI Taxonomy" id="29760"/>
    <lineage>
        <taxon>Eukaryota</taxon>
        <taxon>Viridiplantae</taxon>
        <taxon>Streptophyta</taxon>
        <taxon>Embryophyta</taxon>
        <taxon>Tracheophyta</taxon>
        <taxon>Spermatophyta</taxon>
        <taxon>Magnoliopsida</taxon>
        <taxon>eudicotyledons</taxon>
        <taxon>Gunneridae</taxon>
        <taxon>Pentapetalae</taxon>
        <taxon>rosids</taxon>
        <taxon>Vitales</taxon>
        <taxon>Vitaceae</taxon>
        <taxon>Viteae</taxon>
        <taxon>Vitis</taxon>
    </lineage>
</organism>
<dbReference type="PANTHER" id="PTHR46890:SF50">
    <property type="entry name" value="RNA-DIRECTED DNA POLYMERASE, EUKARYOTA, REVERSE TRANSCRIPTASE ZINC-BINDING DOMAIN PROTEIN-RELATED"/>
    <property type="match status" value="1"/>
</dbReference>
<dbReference type="InterPro" id="IPR052343">
    <property type="entry name" value="Retrotransposon-Effector_Assoc"/>
</dbReference>
<dbReference type="InterPro" id="IPR000477">
    <property type="entry name" value="RT_dom"/>
</dbReference>
<evidence type="ECO:0000313" key="2">
    <source>
        <dbReference type="EMBL" id="RVW47176.1"/>
    </source>
</evidence>